<reference evidence="1 2" key="1">
    <citation type="submission" date="2020-10" db="EMBL/GenBank/DDBJ databases">
        <title>The Coptis chinensis genome and diversification of protoberbering-type alkaloids.</title>
        <authorList>
            <person name="Wang B."/>
            <person name="Shu S."/>
            <person name="Song C."/>
            <person name="Liu Y."/>
        </authorList>
    </citation>
    <scope>NUCLEOTIDE SEQUENCE [LARGE SCALE GENOMIC DNA]</scope>
    <source>
        <strain evidence="1">HL-2020</strain>
        <tissue evidence="1">Leaf</tissue>
    </source>
</reference>
<proteinExistence type="predicted"/>
<evidence type="ECO:0000313" key="2">
    <source>
        <dbReference type="Proteomes" id="UP000631114"/>
    </source>
</evidence>
<name>A0A835I729_9MAGN</name>
<organism evidence="1 2">
    <name type="scientific">Coptis chinensis</name>
    <dbReference type="NCBI Taxonomy" id="261450"/>
    <lineage>
        <taxon>Eukaryota</taxon>
        <taxon>Viridiplantae</taxon>
        <taxon>Streptophyta</taxon>
        <taxon>Embryophyta</taxon>
        <taxon>Tracheophyta</taxon>
        <taxon>Spermatophyta</taxon>
        <taxon>Magnoliopsida</taxon>
        <taxon>Ranunculales</taxon>
        <taxon>Ranunculaceae</taxon>
        <taxon>Coptidoideae</taxon>
        <taxon>Coptis</taxon>
    </lineage>
</organism>
<comment type="caution">
    <text evidence="1">The sequence shown here is derived from an EMBL/GenBank/DDBJ whole genome shotgun (WGS) entry which is preliminary data.</text>
</comment>
<gene>
    <name evidence="1" type="ORF">IFM89_025334</name>
</gene>
<dbReference type="AlphaFoldDB" id="A0A835I729"/>
<feature type="non-terminal residue" evidence="1">
    <location>
        <position position="142"/>
    </location>
</feature>
<dbReference type="EMBL" id="JADFTS010000004">
    <property type="protein sequence ID" value="KAF9610872.1"/>
    <property type="molecule type" value="Genomic_DNA"/>
</dbReference>
<evidence type="ECO:0000313" key="1">
    <source>
        <dbReference type="EMBL" id="KAF9610872.1"/>
    </source>
</evidence>
<keyword evidence="2" id="KW-1185">Reference proteome</keyword>
<accession>A0A835I729</accession>
<dbReference type="Proteomes" id="UP000631114">
    <property type="component" value="Unassembled WGS sequence"/>
</dbReference>
<sequence length="142" mass="16356">IVRVNFKHRVGEGMLHYSFAQNGIMDQFKIITISKRVQEHRFDPQGQQGYALGFIDVLGVLLHAVYGGNKYFRIVFVPNFPFKIRRLCIHLNLTMHVAQLHIIEDWEEAECYSLQPRASSDPPLNGNRMWSIEGNLISSSLN</sequence>
<protein>
    <submittedName>
        <fullName evidence="1">Uncharacterized protein</fullName>
    </submittedName>
</protein>